<accession>A0A5E7U404</accession>
<sequence>MNISERALIKRINRKLAHEGEVLRTARSYTVELGWYYVIDGVTSFPVTCQCDLEYLALELGVLHAGEALEKEVPMGFKGTTLKKAPATNHQAFHC</sequence>
<organism evidence="1 2">
    <name type="scientific">Pseudomonas fluorescens</name>
    <dbReference type="NCBI Taxonomy" id="294"/>
    <lineage>
        <taxon>Bacteria</taxon>
        <taxon>Pseudomonadati</taxon>
        <taxon>Pseudomonadota</taxon>
        <taxon>Gammaproteobacteria</taxon>
        <taxon>Pseudomonadales</taxon>
        <taxon>Pseudomonadaceae</taxon>
        <taxon>Pseudomonas</taxon>
    </lineage>
</organism>
<evidence type="ECO:0000313" key="2">
    <source>
        <dbReference type="Proteomes" id="UP000381378"/>
    </source>
</evidence>
<protein>
    <submittedName>
        <fullName evidence="1">Uncharacterized protein</fullName>
    </submittedName>
</protein>
<reference evidence="1 2" key="1">
    <citation type="submission" date="2019-09" db="EMBL/GenBank/DDBJ databases">
        <authorList>
            <person name="Chandra G."/>
            <person name="Truman W A."/>
        </authorList>
    </citation>
    <scope>NUCLEOTIDE SEQUENCE [LARGE SCALE GENOMIC DNA]</scope>
    <source>
        <strain evidence="1">PS928</strain>
    </source>
</reference>
<proteinExistence type="predicted"/>
<evidence type="ECO:0000313" key="1">
    <source>
        <dbReference type="EMBL" id="VVQ05149.1"/>
    </source>
</evidence>
<dbReference type="RefSeq" id="WP_150786579.1">
    <property type="nucleotide sequence ID" value="NZ_CABVJF010000010.1"/>
</dbReference>
<dbReference type="Proteomes" id="UP000381378">
    <property type="component" value="Unassembled WGS sequence"/>
</dbReference>
<dbReference type="EMBL" id="CABVJF010000010">
    <property type="protein sequence ID" value="VVQ05149.1"/>
    <property type="molecule type" value="Genomic_DNA"/>
</dbReference>
<name>A0A5E7U404_PSEFL</name>
<dbReference type="AlphaFoldDB" id="A0A5E7U404"/>
<gene>
    <name evidence="1" type="ORF">PS928_02973</name>
</gene>